<keyword evidence="2 3" id="KW-0808">Transferase</keyword>
<name>A0A9N8E8K4_9STRA</name>
<evidence type="ECO:0000256" key="1">
    <source>
        <dbReference type="ARBA" id="ARBA00022676"/>
    </source>
</evidence>
<keyword evidence="4" id="KW-1185">Reference proteome</keyword>
<proteinExistence type="predicted"/>
<keyword evidence="1" id="KW-0328">Glycosyltransferase</keyword>
<dbReference type="GO" id="GO:0016757">
    <property type="term" value="F:glycosyltransferase activity"/>
    <property type="evidence" value="ECO:0007669"/>
    <property type="project" value="UniProtKB-KW"/>
</dbReference>
<dbReference type="Gene3D" id="3.40.50.2000">
    <property type="entry name" value="Glycogen Phosphorylase B"/>
    <property type="match status" value="1"/>
</dbReference>
<evidence type="ECO:0000313" key="4">
    <source>
        <dbReference type="Proteomes" id="UP001153069"/>
    </source>
</evidence>
<dbReference type="EMBL" id="CAICTM010000772">
    <property type="protein sequence ID" value="CAB9516303.1"/>
    <property type="molecule type" value="Genomic_DNA"/>
</dbReference>
<sequence>MATATSNNDNASELSPPTRIILITYEFTFSTFSGNGILAISLVKSLVRRGCHVTVWCCRPPTTCTNDNDGQVPDLTEEELERLTIVSTTISTADKWRRLDDESAWEEFVWSSLSESSQATLAPSSSSAAAGSTHTAVLVIDWTGHHALKSTPFQDSSISQNGIPLIYLNFRVYSSGVSCNVKRKWYDTREKNAVQNADLVVALSEKDKASLTNMMMINNNNNREKLQILVPPLRGDVEKLAKQTTTQQSIIWSHLPPEAKEVFTNNNNNQPRKCFIACVVRLSPEKNTRRFVDFLKATRAFWKDRNWIPLLAGAASDPTYATLVKQELRDVCGDGCVIVDSFLSPASLAAVFACTILNFHPCSYDAYGMTIMEAAAFGVPSVVAEGNHVGATIHVGNGASIQVPMNDCDDDDDGIAEQAVETIVATLRDTAKLDAVGKLARQRALAWDEDAYGRALLDHIASLNN</sequence>
<evidence type="ECO:0000313" key="3">
    <source>
        <dbReference type="EMBL" id="CAB9516303.1"/>
    </source>
</evidence>
<evidence type="ECO:0000256" key="2">
    <source>
        <dbReference type="ARBA" id="ARBA00022679"/>
    </source>
</evidence>
<reference evidence="3" key="1">
    <citation type="submission" date="2020-06" db="EMBL/GenBank/DDBJ databases">
        <authorList>
            <consortium name="Plant Systems Biology data submission"/>
        </authorList>
    </citation>
    <scope>NUCLEOTIDE SEQUENCE</scope>
    <source>
        <strain evidence="3">D6</strain>
    </source>
</reference>
<dbReference type="SUPFAM" id="SSF53756">
    <property type="entry name" value="UDP-Glycosyltransferase/glycogen phosphorylase"/>
    <property type="match status" value="1"/>
</dbReference>
<organism evidence="3 4">
    <name type="scientific">Seminavis robusta</name>
    <dbReference type="NCBI Taxonomy" id="568900"/>
    <lineage>
        <taxon>Eukaryota</taxon>
        <taxon>Sar</taxon>
        <taxon>Stramenopiles</taxon>
        <taxon>Ochrophyta</taxon>
        <taxon>Bacillariophyta</taxon>
        <taxon>Bacillariophyceae</taxon>
        <taxon>Bacillariophycidae</taxon>
        <taxon>Naviculales</taxon>
        <taxon>Naviculaceae</taxon>
        <taxon>Seminavis</taxon>
    </lineage>
</organism>
<gene>
    <name evidence="3" type="ORF">SEMRO_773_G200500.1</name>
</gene>
<accession>A0A9N8E8K4</accession>
<protein>
    <submittedName>
        <fullName evidence="3">Glycosyl transferases group 1</fullName>
    </submittedName>
</protein>
<dbReference type="OrthoDB" id="1910256at2759"/>
<dbReference type="PANTHER" id="PTHR12526">
    <property type="entry name" value="GLYCOSYLTRANSFERASE"/>
    <property type="match status" value="1"/>
</dbReference>
<comment type="caution">
    <text evidence="3">The sequence shown here is derived from an EMBL/GenBank/DDBJ whole genome shotgun (WGS) entry which is preliminary data.</text>
</comment>
<dbReference type="AlphaFoldDB" id="A0A9N8E8K4"/>
<dbReference type="PANTHER" id="PTHR12526:SF510">
    <property type="entry name" value="D-INOSITOL 3-PHOSPHATE GLYCOSYLTRANSFERASE"/>
    <property type="match status" value="1"/>
</dbReference>
<dbReference type="Proteomes" id="UP001153069">
    <property type="component" value="Unassembled WGS sequence"/>
</dbReference>